<dbReference type="OrthoDB" id="5590282at2759"/>
<proteinExistence type="predicted"/>
<dbReference type="Proteomes" id="UP000276133">
    <property type="component" value="Unassembled WGS sequence"/>
</dbReference>
<sequence>MELSLHDAEFSAMDPSYLAAASLCLSFRLLNGTEWNKTLEFYSGYRLEDLVAGMYKLGRLSVKSVDADYKYRAATNKYGASKFMRISLIPELSGQLMRDLACGNFESF</sequence>
<protein>
    <submittedName>
        <fullName evidence="2">G2 mitotic-specific cyclin</fullName>
    </submittedName>
</protein>
<organism evidence="2 3">
    <name type="scientific">Brachionus plicatilis</name>
    <name type="common">Marine rotifer</name>
    <name type="synonym">Brachionus muelleri</name>
    <dbReference type="NCBI Taxonomy" id="10195"/>
    <lineage>
        <taxon>Eukaryota</taxon>
        <taxon>Metazoa</taxon>
        <taxon>Spiralia</taxon>
        <taxon>Gnathifera</taxon>
        <taxon>Rotifera</taxon>
        <taxon>Eurotatoria</taxon>
        <taxon>Monogononta</taxon>
        <taxon>Pseudotrocha</taxon>
        <taxon>Ploima</taxon>
        <taxon>Brachionidae</taxon>
        <taxon>Brachionus</taxon>
    </lineage>
</organism>
<dbReference type="InterPro" id="IPR004367">
    <property type="entry name" value="Cyclin_C-dom"/>
</dbReference>
<accession>A0A3M7SR91</accession>
<comment type="caution">
    <text evidence="2">The sequence shown here is derived from an EMBL/GenBank/DDBJ whole genome shotgun (WGS) entry which is preliminary data.</text>
</comment>
<dbReference type="SMART" id="SM01332">
    <property type="entry name" value="Cyclin_C"/>
    <property type="match status" value="1"/>
</dbReference>
<gene>
    <name evidence="2" type="ORF">BpHYR1_008712</name>
</gene>
<dbReference type="InterPro" id="IPR036915">
    <property type="entry name" value="Cyclin-like_sf"/>
</dbReference>
<name>A0A3M7SR91_BRAPC</name>
<evidence type="ECO:0000313" key="3">
    <source>
        <dbReference type="Proteomes" id="UP000276133"/>
    </source>
</evidence>
<evidence type="ECO:0000313" key="2">
    <source>
        <dbReference type="EMBL" id="RNA38127.1"/>
    </source>
</evidence>
<dbReference type="EMBL" id="REGN01000911">
    <property type="protein sequence ID" value="RNA38127.1"/>
    <property type="molecule type" value="Genomic_DNA"/>
</dbReference>
<dbReference type="Pfam" id="PF02984">
    <property type="entry name" value="Cyclin_C"/>
    <property type="match status" value="1"/>
</dbReference>
<dbReference type="Gene3D" id="1.10.472.10">
    <property type="entry name" value="Cyclin-like"/>
    <property type="match status" value="1"/>
</dbReference>
<evidence type="ECO:0000259" key="1">
    <source>
        <dbReference type="SMART" id="SM01332"/>
    </source>
</evidence>
<reference evidence="2 3" key="1">
    <citation type="journal article" date="2018" name="Sci. Rep.">
        <title>Genomic signatures of local adaptation to the degree of environmental predictability in rotifers.</title>
        <authorList>
            <person name="Franch-Gras L."/>
            <person name="Hahn C."/>
            <person name="Garcia-Roger E.M."/>
            <person name="Carmona M.J."/>
            <person name="Serra M."/>
            <person name="Gomez A."/>
        </authorList>
    </citation>
    <scope>NUCLEOTIDE SEQUENCE [LARGE SCALE GENOMIC DNA]</scope>
    <source>
        <strain evidence="2">HYR1</strain>
    </source>
</reference>
<dbReference type="STRING" id="10195.A0A3M7SR91"/>
<dbReference type="AlphaFoldDB" id="A0A3M7SR91"/>
<feature type="domain" description="Cyclin C-terminal" evidence="1">
    <location>
        <begin position="1"/>
        <end position="92"/>
    </location>
</feature>
<dbReference type="SUPFAM" id="SSF47954">
    <property type="entry name" value="Cyclin-like"/>
    <property type="match status" value="1"/>
</dbReference>
<keyword evidence="3" id="KW-1185">Reference proteome</keyword>